<dbReference type="SUPFAM" id="SSF141868">
    <property type="entry name" value="EAL domain-like"/>
    <property type="match status" value="1"/>
</dbReference>
<dbReference type="EMBL" id="BOMV01000056">
    <property type="protein sequence ID" value="GIE97375.1"/>
    <property type="molecule type" value="Genomic_DNA"/>
</dbReference>
<accession>A0A919K1L9</accession>
<dbReference type="InterPro" id="IPR052155">
    <property type="entry name" value="Biofilm_reg_signaling"/>
</dbReference>
<dbReference type="SMART" id="SM00052">
    <property type="entry name" value="EAL"/>
    <property type="match status" value="1"/>
</dbReference>
<gene>
    <name evidence="3" type="ORF">Ari01nite_48400</name>
</gene>
<dbReference type="SMART" id="SM00267">
    <property type="entry name" value="GGDEF"/>
    <property type="match status" value="1"/>
</dbReference>
<reference evidence="3" key="1">
    <citation type="submission" date="2021-01" db="EMBL/GenBank/DDBJ databases">
        <title>Whole genome shotgun sequence of Actinoplanes rishiriensis NBRC 108556.</title>
        <authorList>
            <person name="Komaki H."/>
            <person name="Tamura T."/>
        </authorList>
    </citation>
    <scope>NUCLEOTIDE SEQUENCE</scope>
    <source>
        <strain evidence="3">NBRC 108556</strain>
    </source>
</reference>
<dbReference type="SUPFAM" id="SSF55073">
    <property type="entry name" value="Nucleotide cyclase"/>
    <property type="match status" value="1"/>
</dbReference>
<dbReference type="NCBIfam" id="TIGR00254">
    <property type="entry name" value="GGDEF"/>
    <property type="match status" value="1"/>
</dbReference>
<dbReference type="CDD" id="cd01948">
    <property type="entry name" value="EAL"/>
    <property type="match status" value="1"/>
</dbReference>
<evidence type="ECO:0000313" key="4">
    <source>
        <dbReference type="Proteomes" id="UP000636960"/>
    </source>
</evidence>
<dbReference type="Gene3D" id="3.20.20.450">
    <property type="entry name" value="EAL domain"/>
    <property type="match status" value="1"/>
</dbReference>
<dbReference type="AlphaFoldDB" id="A0A919K1L9"/>
<evidence type="ECO:0000259" key="2">
    <source>
        <dbReference type="PROSITE" id="PS50887"/>
    </source>
</evidence>
<proteinExistence type="predicted"/>
<dbReference type="Proteomes" id="UP000636960">
    <property type="component" value="Unassembled WGS sequence"/>
</dbReference>
<dbReference type="Pfam" id="PF00990">
    <property type="entry name" value="GGDEF"/>
    <property type="match status" value="1"/>
</dbReference>
<name>A0A919K1L9_9ACTN</name>
<dbReference type="InterPro" id="IPR000160">
    <property type="entry name" value="GGDEF_dom"/>
</dbReference>
<dbReference type="Gene3D" id="3.30.70.270">
    <property type="match status" value="1"/>
</dbReference>
<organism evidence="3 4">
    <name type="scientific">Paractinoplanes rishiriensis</name>
    <dbReference type="NCBI Taxonomy" id="1050105"/>
    <lineage>
        <taxon>Bacteria</taxon>
        <taxon>Bacillati</taxon>
        <taxon>Actinomycetota</taxon>
        <taxon>Actinomycetes</taxon>
        <taxon>Micromonosporales</taxon>
        <taxon>Micromonosporaceae</taxon>
        <taxon>Paractinoplanes</taxon>
    </lineage>
</organism>
<evidence type="ECO:0000313" key="3">
    <source>
        <dbReference type="EMBL" id="GIE97375.1"/>
    </source>
</evidence>
<dbReference type="RefSeq" id="WP_203784253.1">
    <property type="nucleotide sequence ID" value="NZ_BOMV01000056.1"/>
</dbReference>
<dbReference type="InterPro" id="IPR029787">
    <property type="entry name" value="Nucleotide_cyclase"/>
</dbReference>
<dbReference type="InterPro" id="IPR043128">
    <property type="entry name" value="Rev_trsase/Diguanyl_cyclase"/>
</dbReference>
<feature type="domain" description="GGDEF" evidence="2">
    <location>
        <begin position="184"/>
        <end position="316"/>
    </location>
</feature>
<dbReference type="InterPro" id="IPR035919">
    <property type="entry name" value="EAL_sf"/>
</dbReference>
<dbReference type="PROSITE" id="PS50887">
    <property type="entry name" value="GGDEF"/>
    <property type="match status" value="1"/>
</dbReference>
<dbReference type="PANTHER" id="PTHR44757:SF2">
    <property type="entry name" value="BIOFILM ARCHITECTURE MAINTENANCE PROTEIN MBAA"/>
    <property type="match status" value="1"/>
</dbReference>
<dbReference type="CDD" id="cd01949">
    <property type="entry name" value="GGDEF"/>
    <property type="match status" value="1"/>
</dbReference>
<comment type="caution">
    <text evidence="3">The sequence shown here is derived from an EMBL/GenBank/DDBJ whole genome shotgun (WGS) entry which is preliminary data.</text>
</comment>
<dbReference type="Pfam" id="PF00563">
    <property type="entry name" value="EAL"/>
    <property type="match status" value="1"/>
</dbReference>
<dbReference type="PANTHER" id="PTHR44757">
    <property type="entry name" value="DIGUANYLATE CYCLASE DGCP"/>
    <property type="match status" value="1"/>
</dbReference>
<dbReference type="InterPro" id="IPR001633">
    <property type="entry name" value="EAL_dom"/>
</dbReference>
<feature type="domain" description="EAL" evidence="1">
    <location>
        <begin position="325"/>
        <end position="576"/>
    </location>
</feature>
<protein>
    <submittedName>
        <fullName evidence="3">Uncharacterized protein</fullName>
    </submittedName>
</protein>
<sequence length="576" mass="62422">MNHWSTHQLTEFFAAVCAAQDEETAAGMAVERATEILEAEIGAVVLDGRVRRAWGVERDHLAEALAGAPSLRAIRVPGLPEMCVSTAAFGSEYQGELMVARTGDQLDPEERQLLQAMAQSLGLALHNIMLLSAERRLREEREREAAERFALLESLREARHDSLTALPTRVLFLEMLSERVRVPAPASVLFIDLDRFKAVNDSLGHAAGDELLGHVAARIRGCLRPGDAGARLGGDEFAVLLGDTTAEDAVPVAWRLIESIRRPFRIAGKDVFIGASIGIATHSTAGTDPAGLLDNADVAMYRAKKDGPGKVVVFAPQMHAEALARLTLSGDLQQALALGEFRLQYQPLIDLATGLPAGVEALVRWHRPDGRYTLPGDFLPAAEENGLIVDIGNWVLHTACQQTAQWRRSTPDLTLNVNISGRQLTDPGFPGEVERMLRRSGLPAAAVTLELAESVLMGNPEEALPHLAGLKSLGVGVAIDDFGVGHSSLSYLQRLPVDEIKIDRAFLRRPEPTTRDLAVVRAIVDLAHALRLRTVVEGVETEAQRVAMHRLGCDLGQGHHLCRPLHPEELAVPVAA</sequence>
<evidence type="ECO:0000259" key="1">
    <source>
        <dbReference type="PROSITE" id="PS50883"/>
    </source>
</evidence>
<dbReference type="PROSITE" id="PS50883">
    <property type="entry name" value="EAL"/>
    <property type="match status" value="1"/>
</dbReference>
<keyword evidence="4" id="KW-1185">Reference proteome</keyword>